<proteinExistence type="predicted"/>
<accession>A0A0E9TJR9</accession>
<protein>
    <submittedName>
        <fullName evidence="1">Uncharacterized protein</fullName>
    </submittedName>
</protein>
<name>A0A0E9TJR9_ANGAN</name>
<reference evidence="1" key="1">
    <citation type="submission" date="2014-11" db="EMBL/GenBank/DDBJ databases">
        <authorList>
            <person name="Amaro Gonzalez C."/>
        </authorList>
    </citation>
    <scope>NUCLEOTIDE SEQUENCE</scope>
</reference>
<organism evidence="1">
    <name type="scientific">Anguilla anguilla</name>
    <name type="common">European freshwater eel</name>
    <name type="synonym">Muraena anguilla</name>
    <dbReference type="NCBI Taxonomy" id="7936"/>
    <lineage>
        <taxon>Eukaryota</taxon>
        <taxon>Metazoa</taxon>
        <taxon>Chordata</taxon>
        <taxon>Craniata</taxon>
        <taxon>Vertebrata</taxon>
        <taxon>Euteleostomi</taxon>
        <taxon>Actinopterygii</taxon>
        <taxon>Neopterygii</taxon>
        <taxon>Teleostei</taxon>
        <taxon>Anguilliformes</taxon>
        <taxon>Anguillidae</taxon>
        <taxon>Anguilla</taxon>
    </lineage>
</organism>
<dbReference type="EMBL" id="GBXM01055437">
    <property type="protein sequence ID" value="JAH53140.1"/>
    <property type="molecule type" value="Transcribed_RNA"/>
</dbReference>
<reference evidence="1" key="2">
    <citation type="journal article" date="2015" name="Fish Shellfish Immunol.">
        <title>Early steps in the European eel (Anguilla anguilla)-Vibrio vulnificus interaction in the gills: Role of the RtxA13 toxin.</title>
        <authorList>
            <person name="Callol A."/>
            <person name="Pajuelo D."/>
            <person name="Ebbesson L."/>
            <person name="Teles M."/>
            <person name="MacKenzie S."/>
            <person name="Amaro C."/>
        </authorList>
    </citation>
    <scope>NUCLEOTIDE SEQUENCE</scope>
</reference>
<sequence length="61" mass="7244">MVHALYSIFQYSYPERHTQLTFSLHTRRFIQLNVYMKQLGSLSLQQPALNRTILGKTLNYL</sequence>
<evidence type="ECO:0000313" key="1">
    <source>
        <dbReference type="EMBL" id="JAH53140.1"/>
    </source>
</evidence>
<dbReference type="AlphaFoldDB" id="A0A0E9TJR9"/>